<comment type="caution">
    <text evidence="2">The sequence shown here is derived from an EMBL/GenBank/DDBJ whole genome shotgun (WGS) entry which is preliminary data.</text>
</comment>
<protein>
    <submittedName>
        <fullName evidence="2">Uncharacterized protein</fullName>
    </submittedName>
</protein>
<evidence type="ECO:0000256" key="1">
    <source>
        <dbReference type="SAM" id="MobiDB-lite"/>
    </source>
</evidence>
<reference evidence="2 3" key="1">
    <citation type="journal article" date="2023" name="Genes (Basel)">
        <title>Chromosome-Level Genome Assembly and Circadian Gene Repertoire of the Patagonia Blennie Eleginops maclovinus-The Closest Ancestral Proxy of Antarctic Cryonotothenioids.</title>
        <authorList>
            <person name="Cheng C.C."/>
            <person name="Rivera-Colon A.G."/>
            <person name="Minhas B.F."/>
            <person name="Wilson L."/>
            <person name="Rayamajhi N."/>
            <person name="Vargas-Chacoff L."/>
            <person name="Catchen J.M."/>
        </authorList>
    </citation>
    <scope>NUCLEOTIDE SEQUENCE [LARGE SCALE GENOMIC DNA]</scope>
    <source>
        <strain evidence="2">JMC-PN-2008</strain>
    </source>
</reference>
<gene>
    <name evidence="2" type="ORF">PBY51_001205</name>
</gene>
<feature type="region of interest" description="Disordered" evidence="1">
    <location>
        <begin position="43"/>
        <end position="72"/>
    </location>
</feature>
<evidence type="ECO:0000313" key="2">
    <source>
        <dbReference type="EMBL" id="KAK5864246.1"/>
    </source>
</evidence>
<name>A0AAN7XNT2_ELEMC</name>
<accession>A0AAN7XNT2</accession>
<dbReference type="AlphaFoldDB" id="A0AAN7XNT2"/>
<keyword evidence="3" id="KW-1185">Reference proteome</keyword>
<reference evidence="2 3" key="2">
    <citation type="journal article" date="2023" name="Mol. Biol. Evol.">
        <title>Genomics of Secondarily Temperate Adaptation in the Only Non-Antarctic Icefish.</title>
        <authorList>
            <person name="Rivera-Colon A.G."/>
            <person name="Rayamajhi N."/>
            <person name="Minhas B.F."/>
            <person name="Madrigal G."/>
            <person name="Bilyk K.T."/>
            <person name="Yoon V."/>
            <person name="Hune M."/>
            <person name="Gregory S."/>
            <person name="Cheng C.H.C."/>
            <person name="Catchen J.M."/>
        </authorList>
    </citation>
    <scope>NUCLEOTIDE SEQUENCE [LARGE SCALE GENOMIC DNA]</scope>
    <source>
        <strain evidence="2">JMC-PN-2008</strain>
    </source>
</reference>
<organism evidence="2 3">
    <name type="scientific">Eleginops maclovinus</name>
    <name type="common">Patagonian blennie</name>
    <name type="synonym">Eleginus maclovinus</name>
    <dbReference type="NCBI Taxonomy" id="56733"/>
    <lineage>
        <taxon>Eukaryota</taxon>
        <taxon>Metazoa</taxon>
        <taxon>Chordata</taxon>
        <taxon>Craniata</taxon>
        <taxon>Vertebrata</taxon>
        <taxon>Euteleostomi</taxon>
        <taxon>Actinopterygii</taxon>
        <taxon>Neopterygii</taxon>
        <taxon>Teleostei</taxon>
        <taxon>Neoteleostei</taxon>
        <taxon>Acanthomorphata</taxon>
        <taxon>Eupercaria</taxon>
        <taxon>Perciformes</taxon>
        <taxon>Notothenioidei</taxon>
        <taxon>Eleginopidae</taxon>
        <taxon>Eleginops</taxon>
    </lineage>
</organism>
<sequence length="72" mass="8148">MERKENKTHFLSAVVLVLSGSNLLWVKQNPLFKVPWIYTHRPDLKEPELTRGPDPAGEGTDSEQEGNTETSK</sequence>
<evidence type="ECO:0000313" key="3">
    <source>
        <dbReference type="Proteomes" id="UP001346869"/>
    </source>
</evidence>
<dbReference type="EMBL" id="JAUZQC010000011">
    <property type="protein sequence ID" value="KAK5864246.1"/>
    <property type="molecule type" value="Genomic_DNA"/>
</dbReference>
<proteinExistence type="predicted"/>
<dbReference type="Proteomes" id="UP001346869">
    <property type="component" value="Unassembled WGS sequence"/>
</dbReference>